<feature type="chain" id="PRO_5002847378" description="Mannan endo-1,6-alpha-mannosidase" evidence="11">
    <location>
        <begin position="19"/>
        <end position="438"/>
    </location>
</feature>
<dbReference type="JaponicusDB" id="SJAG_05272">
    <property type="gene designation" value="dcw1"/>
</dbReference>
<evidence type="ECO:0000256" key="4">
    <source>
        <dbReference type="ARBA" id="ARBA00012350"/>
    </source>
</evidence>
<evidence type="ECO:0000256" key="9">
    <source>
        <dbReference type="ARBA" id="ARBA00023295"/>
    </source>
</evidence>
<dbReference type="GO" id="GO:0016052">
    <property type="term" value="P:carbohydrate catabolic process"/>
    <property type="evidence" value="ECO:0007669"/>
    <property type="project" value="InterPro"/>
</dbReference>
<comment type="similarity">
    <text evidence="3 10">Belongs to the glycosyl hydrolase 76 family.</text>
</comment>
<sequence>MLWFKTLLILLLSLLVQGIELNLNNSESIDSALSLVADGMLNYYAGKNYGGTIGMFVPPAYWWEAGAAFNGLLNRYLATGNDTYNMLTMQGMLHQIGDNSDYMPANYSTSEGNDDQAFWGLLAMSAAESNFTNPPPDEPQWLELAQAVFNQQVYRWDTGTCNGGLRWQITQFNHGYTYKNSVSNGAFFQLAARLGRYTGNQTFFEWADKVYNWSVAVGLVLDDYSVLDGKSTKDNCSAIELTQWTYNSGFYMAGSAFLYNATGSEVWKNRTSGFVDKAAEMFFYEYIVYEPACEVSATCNYDQTSFKGFLCRFMAYTAMLAPFTRETIEPYLKTTARAAATACSGGYDGVTCGNQWWWNNGTWDGLYGLGEQMSALEAIVAVPFMDAAPLYTHANGGSSTGDNMAGLYDDETSWAPPSYLPLNSILLLVLFWMPMLVI</sequence>
<evidence type="ECO:0000256" key="10">
    <source>
        <dbReference type="PIRNR" id="PIRNR016302"/>
    </source>
</evidence>
<evidence type="ECO:0000256" key="3">
    <source>
        <dbReference type="ARBA" id="ARBA00009699"/>
    </source>
</evidence>
<dbReference type="EMBL" id="KE651166">
    <property type="protein sequence ID" value="EEB07469.1"/>
    <property type="molecule type" value="Genomic_DNA"/>
</dbReference>
<dbReference type="GO" id="GO:0012505">
    <property type="term" value="C:endomembrane system"/>
    <property type="evidence" value="ECO:0007669"/>
    <property type="project" value="UniProtKB-SubCell"/>
</dbReference>
<dbReference type="GO" id="GO:0008496">
    <property type="term" value="F:mannan endo-1,6-alpha-mannosidase activity"/>
    <property type="evidence" value="ECO:0007669"/>
    <property type="project" value="UniProtKB-UniRule"/>
</dbReference>
<dbReference type="InterPro" id="IPR005198">
    <property type="entry name" value="Glyco_hydro_76"/>
</dbReference>
<name>B6K0J8_SCHJY</name>
<dbReference type="RefSeq" id="XP_002173762.1">
    <property type="nucleotide sequence ID" value="XM_002173726.2"/>
</dbReference>
<dbReference type="eggNOG" id="ENOG502QSWP">
    <property type="taxonomic scope" value="Eukaryota"/>
</dbReference>
<dbReference type="STRING" id="402676.B6K0J8"/>
<dbReference type="InterPro" id="IPR008928">
    <property type="entry name" value="6-hairpin_glycosidase_sf"/>
</dbReference>
<dbReference type="AlphaFoldDB" id="B6K0J8"/>
<organism evidence="12 14">
    <name type="scientific">Schizosaccharomyces japonicus (strain yFS275 / FY16936)</name>
    <name type="common">Fission yeast</name>
    <dbReference type="NCBI Taxonomy" id="402676"/>
    <lineage>
        <taxon>Eukaryota</taxon>
        <taxon>Fungi</taxon>
        <taxon>Dikarya</taxon>
        <taxon>Ascomycota</taxon>
        <taxon>Taphrinomycotina</taxon>
        <taxon>Schizosaccharomycetes</taxon>
        <taxon>Schizosaccharomycetales</taxon>
        <taxon>Schizosaccharomycetaceae</taxon>
        <taxon>Schizosaccharomyces</taxon>
    </lineage>
</organism>
<dbReference type="EC" id="3.2.1.101" evidence="4 10"/>
<reference evidence="12 14" key="1">
    <citation type="journal article" date="2011" name="Science">
        <title>Comparative functional genomics of the fission yeasts.</title>
        <authorList>
            <person name="Rhind N."/>
            <person name="Chen Z."/>
            <person name="Yassour M."/>
            <person name="Thompson D.A."/>
            <person name="Haas B.J."/>
            <person name="Habib N."/>
            <person name="Wapinski I."/>
            <person name="Roy S."/>
            <person name="Lin M.F."/>
            <person name="Heiman D.I."/>
            <person name="Young S.K."/>
            <person name="Furuya K."/>
            <person name="Guo Y."/>
            <person name="Pidoux A."/>
            <person name="Chen H.M."/>
            <person name="Robbertse B."/>
            <person name="Goldberg J.M."/>
            <person name="Aoki K."/>
            <person name="Bayne E.H."/>
            <person name="Berlin A.M."/>
            <person name="Desjardins C.A."/>
            <person name="Dobbs E."/>
            <person name="Dukaj L."/>
            <person name="Fan L."/>
            <person name="FitzGerald M.G."/>
            <person name="French C."/>
            <person name="Gujja S."/>
            <person name="Hansen K."/>
            <person name="Keifenheim D."/>
            <person name="Levin J.Z."/>
            <person name="Mosher R.A."/>
            <person name="Mueller C.A."/>
            <person name="Pfiffner J."/>
            <person name="Priest M."/>
            <person name="Russ C."/>
            <person name="Smialowska A."/>
            <person name="Swoboda P."/>
            <person name="Sykes S.M."/>
            <person name="Vaughn M."/>
            <person name="Vengrova S."/>
            <person name="Yoder R."/>
            <person name="Zeng Q."/>
            <person name="Allshire R."/>
            <person name="Baulcombe D."/>
            <person name="Birren B.W."/>
            <person name="Brown W."/>
            <person name="Ekwall K."/>
            <person name="Kellis M."/>
            <person name="Leatherwood J."/>
            <person name="Levin H."/>
            <person name="Margalit H."/>
            <person name="Martienssen R."/>
            <person name="Nieduszynski C.A."/>
            <person name="Spatafora J.W."/>
            <person name="Friedman N."/>
            <person name="Dalgaard J.Z."/>
            <person name="Baumann P."/>
            <person name="Niki H."/>
            <person name="Regev A."/>
            <person name="Nusbaum C."/>
        </authorList>
    </citation>
    <scope>NUCLEOTIDE SEQUENCE [LARGE SCALE GENOMIC DNA]</scope>
    <source>
        <strain evidence="14">yFS275 / FY16936</strain>
    </source>
</reference>
<comment type="subcellular location">
    <subcellularLocation>
        <location evidence="2">Endomembrane system</location>
    </subcellularLocation>
</comment>
<gene>
    <name evidence="13" type="primary">dcw1</name>
    <name evidence="12" type="ORF">SJAG_05272</name>
</gene>
<evidence type="ECO:0000256" key="8">
    <source>
        <dbReference type="ARBA" id="ARBA00023180"/>
    </source>
</evidence>
<comment type="catalytic activity">
    <reaction evidence="1 10">
        <text>Random hydrolysis of (1-&gt;6)-alpha-D-mannosidic linkages in unbranched (1-&gt;6)-mannans.</text>
        <dbReference type="EC" id="3.2.1.101"/>
    </reaction>
</comment>
<dbReference type="PANTHER" id="PTHR12145">
    <property type="entry name" value="MANNAN ENDO-1,6-ALPHA-MANNOSIDASE DCW1"/>
    <property type="match status" value="1"/>
</dbReference>
<evidence type="ECO:0000256" key="2">
    <source>
        <dbReference type="ARBA" id="ARBA00004308"/>
    </source>
</evidence>
<dbReference type="GO" id="GO:0009272">
    <property type="term" value="P:fungal-type cell wall biogenesis"/>
    <property type="evidence" value="ECO:0000318"/>
    <property type="project" value="GO_Central"/>
</dbReference>
<keyword evidence="7" id="KW-0472">Membrane</keyword>
<evidence type="ECO:0000256" key="7">
    <source>
        <dbReference type="ARBA" id="ARBA00023136"/>
    </source>
</evidence>
<dbReference type="InterPro" id="IPR014480">
    <property type="entry name" value="Mannan-1_6-alpha_mannosidase"/>
</dbReference>
<keyword evidence="6 10" id="KW-0378">Hydrolase</keyword>
<dbReference type="Proteomes" id="UP000001744">
    <property type="component" value="Unassembled WGS sequence"/>
</dbReference>
<dbReference type="SUPFAM" id="SSF48208">
    <property type="entry name" value="Six-hairpin glycosidases"/>
    <property type="match status" value="1"/>
</dbReference>
<accession>B6K0J8</accession>
<proteinExistence type="inferred from homology"/>
<keyword evidence="5 11" id="KW-0732">Signal</keyword>
<evidence type="ECO:0000256" key="5">
    <source>
        <dbReference type="ARBA" id="ARBA00022729"/>
    </source>
</evidence>
<dbReference type="OrthoDB" id="4187847at2759"/>
<dbReference type="PIRSF" id="PIRSF016302">
    <property type="entry name" value="Man_a_manosd"/>
    <property type="match status" value="1"/>
</dbReference>
<feature type="signal peptide" evidence="11">
    <location>
        <begin position="1"/>
        <end position="18"/>
    </location>
</feature>
<dbReference type="PANTHER" id="PTHR12145:SF36">
    <property type="entry name" value="MANNAN ENDO-1,6-ALPHA-MANNOSIDASE DCW1"/>
    <property type="match status" value="1"/>
</dbReference>
<evidence type="ECO:0000256" key="11">
    <source>
        <dbReference type="SAM" id="SignalP"/>
    </source>
</evidence>
<dbReference type="VEuPathDB" id="FungiDB:SJAG_05272"/>
<dbReference type="OMA" id="QQSFKGY"/>
<dbReference type="HOGENOM" id="CLU_025694_1_2_1"/>
<evidence type="ECO:0000256" key="6">
    <source>
        <dbReference type="ARBA" id="ARBA00022801"/>
    </source>
</evidence>
<keyword evidence="14" id="KW-1185">Reference proteome</keyword>
<evidence type="ECO:0000313" key="14">
    <source>
        <dbReference type="Proteomes" id="UP000001744"/>
    </source>
</evidence>
<evidence type="ECO:0000256" key="1">
    <source>
        <dbReference type="ARBA" id="ARBA00001452"/>
    </source>
</evidence>
<dbReference type="FunFam" id="1.50.10.20:FF:000006">
    <property type="entry name" value="Mannan endo-1,6-alpha-mannosidase"/>
    <property type="match status" value="1"/>
</dbReference>
<dbReference type="GeneID" id="7051182"/>
<keyword evidence="8" id="KW-0325">Glycoprotein</keyword>
<protein>
    <recommendedName>
        <fullName evidence="4 10">Mannan endo-1,6-alpha-mannosidase</fullName>
        <ecNumber evidence="4 10">3.2.1.101</ecNumber>
    </recommendedName>
</protein>
<evidence type="ECO:0000313" key="12">
    <source>
        <dbReference type="EMBL" id="EEB07469.1"/>
    </source>
</evidence>
<dbReference type="Pfam" id="PF03663">
    <property type="entry name" value="Glyco_hydro_76"/>
    <property type="match status" value="1"/>
</dbReference>
<evidence type="ECO:0000313" key="13">
    <source>
        <dbReference type="JaponicusDB" id="SJAG_05272"/>
    </source>
</evidence>
<dbReference type="Gene3D" id="1.50.10.20">
    <property type="match status" value="1"/>
</dbReference>
<keyword evidence="9 10" id="KW-0326">Glycosidase</keyword>